<dbReference type="Proteomes" id="UP001162131">
    <property type="component" value="Unassembled WGS sequence"/>
</dbReference>
<reference evidence="2" key="1">
    <citation type="submission" date="2021-09" db="EMBL/GenBank/DDBJ databases">
        <authorList>
            <consortium name="AG Swart"/>
            <person name="Singh M."/>
            <person name="Singh A."/>
            <person name="Seah K."/>
            <person name="Emmerich C."/>
        </authorList>
    </citation>
    <scope>NUCLEOTIDE SEQUENCE</scope>
    <source>
        <strain evidence="2">ATCC30299</strain>
    </source>
</reference>
<keyword evidence="1" id="KW-0812">Transmembrane</keyword>
<evidence type="ECO:0000313" key="2">
    <source>
        <dbReference type="EMBL" id="CAG9316621.1"/>
    </source>
</evidence>
<organism evidence="2 3">
    <name type="scientific">Blepharisma stoltei</name>
    <dbReference type="NCBI Taxonomy" id="1481888"/>
    <lineage>
        <taxon>Eukaryota</taxon>
        <taxon>Sar</taxon>
        <taxon>Alveolata</taxon>
        <taxon>Ciliophora</taxon>
        <taxon>Postciliodesmatophora</taxon>
        <taxon>Heterotrichea</taxon>
        <taxon>Heterotrichida</taxon>
        <taxon>Blepharismidae</taxon>
        <taxon>Blepharisma</taxon>
    </lineage>
</organism>
<comment type="caution">
    <text evidence="2">The sequence shown here is derived from an EMBL/GenBank/DDBJ whole genome shotgun (WGS) entry which is preliminary data.</text>
</comment>
<evidence type="ECO:0000256" key="1">
    <source>
        <dbReference type="SAM" id="Phobius"/>
    </source>
</evidence>
<proteinExistence type="predicted"/>
<keyword evidence="1" id="KW-0472">Membrane</keyword>
<sequence length="149" mass="17728">MSDPLEIELHKRELIYSQAAYQEDLNKKIILKKLEEDHKNIMTKEDSQLFEYYLKVNVVKSSILTIPAGVAILLLKKRLLNYSMIQRSFIFLSIGSIPLFYYQFWFPPRGFRELSEFYYYKYFEKVSEKLAQQDKENKDTKSVSKVTSS</sequence>
<feature type="transmembrane region" description="Helical" evidence="1">
    <location>
        <begin position="52"/>
        <end position="75"/>
    </location>
</feature>
<dbReference type="EMBL" id="CAJZBQ010000016">
    <property type="protein sequence ID" value="CAG9316621.1"/>
    <property type="molecule type" value="Genomic_DNA"/>
</dbReference>
<feature type="transmembrane region" description="Helical" evidence="1">
    <location>
        <begin position="87"/>
        <end position="105"/>
    </location>
</feature>
<name>A0AAU9ISB7_9CILI</name>
<keyword evidence="3" id="KW-1185">Reference proteome</keyword>
<accession>A0AAU9ISB7</accession>
<protein>
    <submittedName>
        <fullName evidence="2">Uncharacterized protein</fullName>
    </submittedName>
</protein>
<gene>
    <name evidence="2" type="ORF">BSTOLATCC_MIC16729</name>
</gene>
<evidence type="ECO:0000313" key="3">
    <source>
        <dbReference type="Proteomes" id="UP001162131"/>
    </source>
</evidence>
<dbReference type="AlphaFoldDB" id="A0AAU9ISB7"/>
<keyword evidence="1" id="KW-1133">Transmembrane helix</keyword>